<accession>A0A6B0U320</accession>
<keyword evidence="1" id="KW-0732">Signal</keyword>
<dbReference type="AlphaFoldDB" id="A0A6B0U320"/>
<dbReference type="EMBL" id="GIFC01001504">
    <property type="protein sequence ID" value="MXU83587.1"/>
    <property type="molecule type" value="Transcribed_RNA"/>
</dbReference>
<feature type="signal peptide" evidence="1">
    <location>
        <begin position="1"/>
        <end position="26"/>
    </location>
</feature>
<dbReference type="PROSITE" id="PS51257">
    <property type="entry name" value="PROKAR_LIPOPROTEIN"/>
    <property type="match status" value="1"/>
</dbReference>
<evidence type="ECO:0000256" key="1">
    <source>
        <dbReference type="SAM" id="SignalP"/>
    </source>
</evidence>
<evidence type="ECO:0000313" key="2">
    <source>
        <dbReference type="EMBL" id="MXU83587.1"/>
    </source>
</evidence>
<name>A0A6B0U320_IXORI</name>
<feature type="chain" id="PRO_5025655207" evidence="1">
    <location>
        <begin position="27"/>
        <end position="76"/>
    </location>
</feature>
<organism evidence="2">
    <name type="scientific">Ixodes ricinus</name>
    <name type="common">Common tick</name>
    <name type="synonym">Acarus ricinus</name>
    <dbReference type="NCBI Taxonomy" id="34613"/>
    <lineage>
        <taxon>Eukaryota</taxon>
        <taxon>Metazoa</taxon>
        <taxon>Ecdysozoa</taxon>
        <taxon>Arthropoda</taxon>
        <taxon>Chelicerata</taxon>
        <taxon>Arachnida</taxon>
        <taxon>Acari</taxon>
        <taxon>Parasitiformes</taxon>
        <taxon>Ixodida</taxon>
        <taxon>Ixodoidea</taxon>
        <taxon>Ixodidae</taxon>
        <taxon>Ixodinae</taxon>
        <taxon>Ixodes</taxon>
    </lineage>
</organism>
<sequence length="76" mass="8234">MLYSLKLLSLVRTSAWQSASLSGCQATCDTSTDLLHKKKCSPKDHDLHKAFSLMNAAGVLGSATTVTPRGPESKRW</sequence>
<protein>
    <submittedName>
        <fullName evidence="2">Putative secreted protein</fullName>
    </submittedName>
</protein>
<reference evidence="2" key="1">
    <citation type="submission" date="2019-12" db="EMBL/GenBank/DDBJ databases">
        <title>An insight into the sialome of adult female Ixodes ricinus ticks feeding for 6 days.</title>
        <authorList>
            <person name="Perner J."/>
            <person name="Ribeiro J.M.C."/>
        </authorList>
    </citation>
    <scope>NUCLEOTIDE SEQUENCE</scope>
    <source>
        <strain evidence="2">Semi-engorged</strain>
        <tissue evidence="2">Salivary glands</tissue>
    </source>
</reference>
<proteinExistence type="predicted"/>